<dbReference type="Proteomes" id="UP001187143">
    <property type="component" value="Unassembled WGS sequence"/>
</dbReference>
<dbReference type="Gene3D" id="3.40.50.980">
    <property type="match status" value="2"/>
</dbReference>
<dbReference type="InterPro" id="IPR000873">
    <property type="entry name" value="AMP-dep_synth/lig_dom"/>
</dbReference>
<dbReference type="Gene3D" id="3.30.559.30">
    <property type="entry name" value="Nonribosomal peptide synthetase, condensation domain"/>
    <property type="match status" value="1"/>
</dbReference>
<dbReference type="SUPFAM" id="SSF56801">
    <property type="entry name" value="Acetyl-CoA synthetase-like"/>
    <property type="match status" value="1"/>
</dbReference>
<dbReference type="GO" id="GO:0031177">
    <property type="term" value="F:phosphopantetheine binding"/>
    <property type="evidence" value="ECO:0007669"/>
    <property type="project" value="TreeGrafter"/>
</dbReference>
<dbReference type="FunFam" id="3.40.50.980:FF:000001">
    <property type="entry name" value="Non-ribosomal peptide synthetase"/>
    <property type="match status" value="1"/>
</dbReference>
<dbReference type="InterPro" id="IPR023213">
    <property type="entry name" value="CAT-like_dom_sf"/>
</dbReference>
<feature type="non-terminal residue" evidence="3">
    <location>
        <position position="794"/>
    </location>
</feature>
<evidence type="ECO:0000259" key="2">
    <source>
        <dbReference type="Pfam" id="PF00668"/>
    </source>
</evidence>
<sequence length="794" mass="86250">MRKSLPGLRLRMQFDGRALPLTRGQLDIWLAHEMGRGGAEWQLGLLGRIAGPVDRRHLEQAIRHAVQEAEPGRAAFVEVGGQVLQYAVDYPDVTLDFYDLIQADDPAQKVHEISWTIQRTPMPLSGPLFKFVLFQTSSDEFYLFACCHHIAVDGLGMALVSRRVAAIYSAIVSGEPIPAGSFGSIQNLVDCETEYEASADYIADKQYWANKLPIERGSHSWSLGSTDEHDAFRPSARIRLDASVVGRLKDLSKLLRVRRYSLITAACALLARGWSADGPDVVLDFPVSRRVNPESKALPAMLTGVLPLILKVPPDITLADFCQDVDARIRELLQHQRFPISALEGEDRLSGRKRESSRLAVNFIPSRLLLDFAGAPATAAYTSHGPVEHFGLFFQGFGDQLYLSTAGAGLPFSNFEVSDLARRLCRVLAAMVDEPGRRLSSIDVIDDSERKVLYGQGNRAALTVSSRPLSIPAMFALQVARAPEAIAITHAGRELTYRGLDDASTELAQLMVERGVGTGSVVGLLCPRSIEAITAMLAVLKTGAAYLPIDPAHPDARSGFVLADAAPILVLTTAGLADRLDGHDVASIILDDVAVGFERAAALPAPRPDDVAYLIYTSGTTGVPKGVAVTHRNVTRLLAALDATVPGGPGQVWSHCHSLAFDYSVWEIWGALLRGGRLVVVPDPVVRSPQDLLELLVAERVTVLSQTPAAFYALQSADALRPVLSQQLELQTVVFGGEALEPQRLRSWLDRYPRSPRLINMYGTTETTVHASYREIGAGDVEGMVSPIGVPLDH</sequence>
<evidence type="ECO:0000313" key="3">
    <source>
        <dbReference type="EMBL" id="MDV7016231.1"/>
    </source>
</evidence>
<reference evidence="3" key="1">
    <citation type="submission" date="2023-10" db="EMBL/GenBank/DDBJ databases">
        <title>Characterization and genome sequence of Mycobacterium intracellulare ABSURDO, a novel pathogenic isolate with three colony morphotypes that vary in growth and acid-fastness.</title>
        <authorList>
            <person name="Jude B.A."/>
            <person name="Robinson R.T."/>
        </authorList>
    </citation>
    <scope>NUCLEOTIDE SEQUENCE</scope>
    <source>
        <strain evidence="3">ABSURDO Component B</strain>
    </source>
</reference>
<dbReference type="GO" id="GO:0003824">
    <property type="term" value="F:catalytic activity"/>
    <property type="evidence" value="ECO:0007669"/>
    <property type="project" value="InterPro"/>
</dbReference>
<dbReference type="PROSITE" id="PS00455">
    <property type="entry name" value="AMP_BINDING"/>
    <property type="match status" value="1"/>
</dbReference>
<dbReference type="GO" id="GO:0043041">
    <property type="term" value="P:amino acid activation for nonribosomal peptide biosynthetic process"/>
    <property type="evidence" value="ECO:0007669"/>
    <property type="project" value="TreeGrafter"/>
</dbReference>
<dbReference type="RefSeq" id="WP_317728851.1">
    <property type="nucleotide sequence ID" value="NZ_JAWLLD010000075.1"/>
</dbReference>
<dbReference type="Pfam" id="PF00501">
    <property type="entry name" value="AMP-binding"/>
    <property type="match status" value="1"/>
</dbReference>
<name>A0AAE4RI26_MYCIT</name>
<proteinExistence type="predicted"/>
<dbReference type="InterPro" id="IPR020845">
    <property type="entry name" value="AMP-binding_CS"/>
</dbReference>
<dbReference type="EMBL" id="JAWLLD010000075">
    <property type="protein sequence ID" value="MDV7016231.1"/>
    <property type="molecule type" value="Genomic_DNA"/>
</dbReference>
<dbReference type="GO" id="GO:0005737">
    <property type="term" value="C:cytoplasm"/>
    <property type="evidence" value="ECO:0007669"/>
    <property type="project" value="TreeGrafter"/>
</dbReference>
<gene>
    <name evidence="3" type="ORF">R4F53_28625</name>
</gene>
<dbReference type="Gene3D" id="3.30.559.10">
    <property type="entry name" value="Chloramphenicol acetyltransferase-like domain"/>
    <property type="match status" value="1"/>
</dbReference>
<evidence type="ECO:0000313" key="4">
    <source>
        <dbReference type="Proteomes" id="UP001187143"/>
    </source>
</evidence>
<dbReference type="GO" id="GO:0044550">
    <property type="term" value="P:secondary metabolite biosynthetic process"/>
    <property type="evidence" value="ECO:0007669"/>
    <property type="project" value="TreeGrafter"/>
</dbReference>
<organism evidence="3 4">
    <name type="scientific">Mycobacterium intracellulare</name>
    <dbReference type="NCBI Taxonomy" id="1767"/>
    <lineage>
        <taxon>Bacteria</taxon>
        <taxon>Bacillati</taxon>
        <taxon>Actinomycetota</taxon>
        <taxon>Actinomycetes</taxon>
        <taxon>Mycobacteriales</taxon>
        <taxon>Mycobacteriaceae</taxon>
        <taxon>Mycobacterium</taxon>
        <taxon>Mycobacterium avium complex (MAC)</taxon>
    </lineage>
</organism>
<dbReference type="PANTHER" id="PTHR45527:SF14">
    <property type="entry name" value="PLIPASTATIN SYNTHASE SUBUNIT B"/>
    <property type="match status" value="1"/>
</dbReference>
<dbReference type="GO" id="GO:0008610">
    <property type="term" value="P:lipid biosynthetic process"/>
    <property type="evidence" value="ECO:0007669"/>
    <property type="project" value="UniProtKB-ARBA"/>
</dbReference>
<dbReference type="Pfam" id="PF00668">
    <property type="entry name" value="Condensation"/>
    <property type="match status" value="1"/>
</dbReference>
<accession>A0AAE4RI26</accession>
<feature type="domain" description="Condensation" evidence="2">
    <location>
        <begin position="19"/>
        <end position="453"/>
    </location>
</feature>
<dbReference type="PANTHER" id="PTHR45527">
    <property type="entry name" value="NONRIBOSOMAL PEPTIDE SYNTHETASE"/>
    <property type="match status" value="1"/>
</dbReference>
<dbReference type="InterPro" id="IPR001242">
    <property type="entry name" value="Condensation_dom"/>
</dbReference>
<dbReference type="AlphaFoldDB" id="A0AAE4RI26"/>
<protein>
    <submittedName>
        <fullName evidence="3">AMP-binding protein</fullName>
    </submittedName>
</protein>
<evidence type="ECO:0000259" key="1">
    <source>
        <dbReference type="Pfam" id="PF00501"/>
    </source>
</evidence>
<comment type="caution">
    <text evidence="3">The sequence shown here is derived from an EMBL/GenBank/DDBJ whole genome shotgun (WGS) entry which is preliminary data.</text>
</comment>
<dbReference type="SUPFAM" id="SSF52777">
    <property type="entry name" value="CoA-dependent acyltransferases"/>
    <property type="match status" value="2"/>
</dbReference>
<feature type="domain" description="AMP-dependent synthetase/ligase" evidence="1">
    <location>
        <begin position="477"/>
        <end position="792"/>
    </location>
</feature>